<dbReference type="PANTHER" id="PTHR10106">
    <property type="entry name" value="CYTOCHROME B561-RELATED"/>
    <property type="match status" value="1"/>
</dbReference>
<keyword evidence="9" id="KW-0408">Iron</keyword>
<dbReference type="PANTHER" id="PTHR10106:SF0">
    <property type="entry name" value="LD36721P"/>
    <property type="match status" value="1"/>
</dbReference>
<reference evidence="13 14" key="1">
    <citation type="submission" date="2019-08" db="EMBL/GenBank/DDBJ databases">
        <title>Whole genome of Aphis craccivora.</title>
        <authorList>
            <person name="Voronova N.V."/>
            <person name="Shulinski R.S."/>
            <person name="Bandarenka Y.V."/>
            <person name="Zhorov D.G."/>
            <person name="Warner D."/>
        </authorList>
    </citation>
    <scope>NUCLEOTIDE SEQUENCE [LARGE SCALE GENOMIC DNA]</scope>
    <source>
        <strain evidence="13">180601</strain>
        <tissue evidence="13">Whole Body</tissue>
    </source>
</reference>
<dbReference type="EMBL" id="VUJU01002192">
    <property type="protein sequence ID" value="KAF0762218.1"/>
    <property type="molecule type" value="Genomic_DNA"/>
</dbReference>
<evidence type="ECO:0000256" key="8">
    <source>
        <dbReference type="ARBA" id="ARBA00022989"/>
    </source>
</evidence>
<organism evidence="13 14">
    <name type="scientific">Aphis craccivora</name>
    <name type="common">Cowpea aphid</name>
    <dbReference type="NCBI Taxonomy" id="307492"/>
    <lineage>
        <taxon>Eukaryota</taxon>
        <taxon>Metazoa</taxon>
        <taxon>Ecdysozoa</taxon>
        <taxon>Arthropoda</taxon>
        <taxon>Hexapoda</taxon>
        <taxon>Insecta</taxon>
        <taxon>Pterygota</taxon>
        <taxon>Neoptera</taxon>
        <taxon>Paraneoptera</taxon>
        <taxon>Hemiptera</taxon>
        <taxon>Sternorrhyncha</taxon>
        <taxon>Aphidomorpha</taxon>
        <taxon>Aphidoidea</taxon>
        <taxon>Aphididae</taxon>
        <taxon>Aphidini</taxon>
        <taxon>Aphis</taxon>
        <taxon>Aphis</taxon>
    </lineage>
</organism>
<dbReference type="SMART" id="SM00665">
    <property type="entry name" value="B561"/>
    <property type="match status" value="1"/>
</dbReference>
<keyword evidence="7" id="KW-0249">Electron transport</keyword>
<dbReference type="PROSITE" id="PS50939">
    <property type="entry name" value="CYTOCHROME_B561"/>
    <property type="match status" value="1"/>
</dbReference>
<keyword evidence="14" id="KW-1185">Reference proteome</keyword>
<evidence type="ECO:0000256" key="1">
    <source>
        <dbReference type="ARBA" id="ARBA00001970"/>
    </source>
</evidence>
<feature type="transmembrane region" description="Helical" evidence="11">
    <location>
        <begin position="102"/>
        <end position="123"/>
    </location>
</feature>
<comment type="cofactor">
    <cofactor evidence="1">
        <name>heme b</name>
        <dbReference type="ChEBI" id="CHEBI:60344"/>
    </cofactor>
</comment>
<protein>
    <submittedName>
        <fullName evidence="13">Cytochrome b561-like</fullName>
    </submittedName>
</protein>
<gene>
    <name evidence="13" type="ORF">FWK35_00015209</name>
</gene>
<evidence type="ECO:0000256" key="10">
    <source>
        <dbReference type="ARBA" id="ARBA00023136"/>
    </source>
</evidence>
<keyword evidence="8 11" id="KW-1133">Transmembrane helix</keyword>
<keyword evidence="10 11" id="KW-0472">Membrane</keyword>
<keyword evidence="3" id="KW-0813">Transport</keyword>
<dbReference type="InterPro" id="IPR006593">
    <property type="entry name" value="Cyt_b561/ferric_Rdtase_TM"/>
</dbReference>
<feature type="transmembrane region" description="Helical" evidence="11">
    <location>
        <begin position="219"/>
        <end position="239"/>
    </location>
</feature>
<feature type="transmembrane region" description="Helical" evidence="11">
    <location>
        <begin position="70"/>
        <end position="90"/>
    </location>
</feature>
<dbReference type="Pfam" id="PF03188">
    <property type="entry name" value="Cytochrom_B561"/>
    <property type="match status" value="1"/>
</dbReference>
<evidence type="ECO:0000313" key="13">
    <source>
        <dbReference type="EMBL" id="KAF0762218.1"/>
    </source>
</evidence>
<dbReference type="FunFam" id="1.20.120.1770:FF:000001">
    <property type="entry name" value="Cytochrome b reductase 1"/>
    <property type="match status" value="1"/>
</dbReference>
<accession>A0A6G0YVY2</accession>
<feature type="transmembrane region" description="Helical" evidence="11">
    <location>
        <begin position="177"/>
        <end position="199"/>
    </location>
</feature>
<evidence type="ECO:0000313" key="14">
    <source>
        <dbReference type="Proteomes" id="UP000478052"/>
    </source>
</evidence>
<feature type="transmembrane region" description="Helical" evidence="11">
    <location>
        <begin position="143"/>
        <end position="165"/>
    </location>
</feature>
<evidence type="ECO:0000256" key="6">
    <source>
        <dbReference type="ARBA" id="ARBA00022723"/>
    </source>
</evidence>
<evidence type="ECO:0000256" key="9">
    <source>
        <dbReference type="ARBA" id="ARBA00023004"/>
    </source>
</evidence>
<evidence type="ECO:0000256" key="2">
    <source>
        <dbReference type="ARBA" id="ARBA00004141"/>
    </source>
</evidence>
<proteinExistence type="predicted"/>
<evidence type="ECO:0000256" key="5">
    <source>
        <dbReference type="ARBA" id="ARBA00022692"/>
    </source>
</evidence>
<evidence type="ECO:0000259" key="12">
    <source>
        <dbReference type="PROSITE" id="PS50939"/>
    </source>
</evidence>
<feature type="transmembrane region" description="Helical" evidence="11">
    <location>
        <begin position="28"/>
        <end position="50"/>
    </location>
</feature>
<dbReference type="OrthoDB" id="907479at2759"/>
<sequence length="259" mass="29995">MNIVFNSIMCIQKENYAKKPPKTTSYYTFFYIIFQVIGLLLLYSVYYWIIHFRGGFSLTKAKLIPNWHPIFMTIVLIYLFANAVLHYRSFWNTKQNLKNQHAIFFGCIISIIMIAGLATLNSYRFRPLFTNPAIPNLYSLHSWLGIITFAMIVLQFISGFWIYLYPKVAAQYREMMMPYHVFFGISSFVLAIVSGGLGFCEKIIFSLDKEYEKLPAEGIVGNCLGLLCIFYGGLVVYMVTKPEFKRDSAATEYQPLIEH</sequence>
<keyword evidence="5 11" id="KW-0812">Transmembrane</keyword>
<evidence type="ECO:0000256" key="11">
    <source>
        <dbReference type="SAM" id="Phobius"/>
    </source>
</evidence>
<dbReference type="GO" id="GO:0016020">
    <property type="term" value="C:membrane"/>
    <property type="evidence" value="ECO:0007669"/>
    <property type="project" value="UniProtKB-SubCell"/>
</dbReference>
<comment type="subcellular location">
    <subcellularLocation>
        <location evidence="2">Membrane</location>
        <topology evidence="2">Multi-pass membrane protein</topology>
    </subcellularLocation>
</comment>
<dbReference type="Proteomes" id="UP000478052">
    <property type="component" value="Unassembled WGS sequence"/>
</dbReference>
<keyword evidence="6" id="KW-0479">Metal-binding</keyword>
<evidence type="ECO:0000256" key="3">
    <source>
        <dbReference type="ARBA" id="ARBA00022448"/>
    </source>
</evidence>
<feature type="domain" description="Cytochrome b561" evidence="12">
    <location>
        <begin position="33"/>
        <end position="240"/>
    </location>
</feature>
<keyword evidence="4" id="KW-0349">Heme</keyword>
<dbReference type="AlphaFoldDB" id="A0A6G0YVY2"/>
<dbReference type="Gene3D" id="1.20.120.1770">
    <property type="match status" value="1"/>
</dbReference>
<dbReference type="GO" id="GO:0016491">
    <property type="term" value="F:oxidoreductase activity"/>
    <property type="evidence" value="ECO:0007669"/>
    <property type="project" value="InterPro"/>
</dbReference>
<name>A0A6G0YVY2_APHCR</name>
<evidence type="ECO:0000256" key="4">
    <source>
        <dbReference type="ARBA" id="ARBA00022617"/>
    </source>
</evidence>
<comment type="caution">
    <text evidence="13">The sequence shown here is derived from an EMBL/GenBank/DDBJ whole genome shotgun (WGS) entry which is preliminary data.</text>
</comment>
<dbReference type="InterPro" id="IPR043205">
    <property type="entry name" value="CYB561/CYBRD1-like"/>
</dbReference>
<dbReference type="GO" id="GO:0046872">
    <property type="term" value="F:metal ion binding"/>
    <property type="evidence" value="ECO:0007669"/>
    <property type="project" value="UniProtKB-KW"/>
</dbReference>
<evidence type="ECO:0000256" key="7">
    <source>
        <dbReference type="ARBA" id="ARBA00022982"/>
    </source>
</evidence>